<dbReference type="Proteomes" id="UP001476798">
    <property type="component" value="Unassembled WGS sequence"/>
</dbReference>
<reference evidence="1 2" key="1">
    <citation type="submission" date="2021-06" db="EMBL/GenBank/DDBJ databases">
        <authorList>
            <person name="Palmer J.M."/>
        </authorList>
    </citation>
    <scope>NUCLEOTIDE SEQUENCE [LARGE SCALE GENOMIC DNA]</scope>
    <source>
        <strain evidence="1 2">GA_2019</strain>
        <tissue evidence="1">Muscle</tissue>
    </source>
</reference>
<feature type="non-terminal residue" evidence="1">
    <location>
        <position position="1"/>
    </location>
</feature>
<protein>
    <submittedName>
        <fullName evidence="1">Uncharacterized protein</fullName>
    </submittedName>
</protein>
<comment type="caution">
    <text evidence="1">The sequence shown here is derived from an EMBL/GenBank/DDBJ whole genome shotgun (WGS) entry which is preliminary data.</text>
</comment>
<evidence type="ECO:0000313" key="2">
    <source>
        <dbReference type="Proteomes" id="UP001476798"/>
    </source>
</evidence>
<dbReference type="EMBL" id="JAHRIO010023897">
    <property type="protein sequence ID" value="MEQ2166456.1"/>
    <property type="molecule type" value="Genomic_DNA"/>
</dbReference>
<keyword evidence="2" id="KW-1185">Reference proteome</keyword>
<gene>
    <name evidence="1" type="ORF">GOODEAATRI_028333</name>
</gene>
<organism evidence="1 2">
    <name type="scientific">Goodea atripinnis</name>
    <dbReference type="NCBI Taxonomy" id="208336"/>
    <lineage>
        <taxon>Eukaryota</taxon>
        <taxon>Metazoa</taxon>
        <taxon>Chordata</taxon>
        <taxon>Craniata</taxon>
        <taxon>Vertebrata</taxon>
        <taxon>Euteleostomi</taxon>
        <taxon>Actinopterygii</taxon>
        <taxon>Neopterygii</taxon>
        <taxon>Teleostei</taxon>
        <taxon>Neoteleostei</taxon>
        <taxon>Acanthomorphata</taxon>
        <taxon>Ovalentaria</taxon>
        <taxon>Atherinomorphae</taxon>
        <taxon>Cyprinodontiformes</taxon>
        <taxon>Goodeidae</taxon>
        <taxon>Goodea</taxon>
    </lineage>
</organism>
<sequence length="139" mass="15515">KTLLKNCHQVTLEIYVNIVRHLQGKQEREGSQDDQTDKEHLKEQITVQFLPPLSNACHAHGGVPCPSAGQERYVQPRGVEAGLVSQEREELEGSEWAEKSLEVLEPGVTVALDDCAPLCHRRHGYNTEIGTTVRHIMVA</sequence>
<proteinExistence type="predicted"/>
<accession>A0ABV0N531</accession>
<name>A0ABV0N531_9TELE</name>
<evidence type="ECO:0000313" key="1">
    <source>
        <dbReference type="EMBL" id="MEQ2166456.1"/>
    </source>
</evidence>